<dbReference type="PROSITE" id="PS50297">
    <property type="entry name" value="ANK_REP_REGION"/>
    <property type="match status" value="4"/>
</dbReference>
<feature type="compositionally biased region" description="Basic and acidic residues" evidence="4">
    <location>
        <begin position="798"/>
        <end position="830"/>
    </location>
</feature>
<feature type="compositionally biased region" description="Basic and acidic residues" evidence="4">
    <location>
        <begin position="737"/>
        <end position="748"/>
    </location>
</feature>
<evidence type="ECO:0000313" key="5">
    <source>
        <dbReference type="EMBL" id="CAD5120854.1"/>
    </source>
</evidence>
<feature type="repeat" description="ANK" evidence="3">
    <location>
        <begin position="115"/>
        <end position="147"/>
    </location>
</feature>
<dbReference type="OrthoDB" id="6577879at2759"/>
<dbReference type="SMART" id="SM00248">
    <property type="entry name" value="ANK"/>
    <property type="match status" value="10"/>
</dbReference>
<feature type="repeat" description="ANK" evidence="3">
    <location>
        <begin position="215"/>
        <end position="247"/>
    </location>
</feature>
<dbReference type="Proteomes" id="UP000549394">
    <property type="component" value="Unassembled WGS sequence"/>
</dbReference>
<dbReference type="AlphaFoldDB" id="A0A7I8VYL1"/>
<feature type="compositionally biased region" description="Polar residues" evidence="4">
    <location>
        <begin position="749"/>
        <end position="766"/>
    </location>
</feature>
<evidence type="ECO:0000256" key="3">
    <source>
        <dbReference type="PROSITE-ProRule" id="PRU00023"/>
    </source>
</evidence>
<dbReference type="InterPro" id="IPR036770">
    <property type="entry name" value="Ankyrin_rpt-contain_sf"/>
</dbReference>
<keyword evidence="1" id="KW-0677">Repeat</keyword>
<feature type="compositionally biased region" description="Pro residues" evidence="4">
    <location>
        <begin position="771"/>
        <end position="787"/>
    </location>
</feature>
<feature type="repeat" description="ANK" evidence="3">
    <location>
        <begin position="81"/>
        <end position="109"/>
    </location>
</feature>
<dbReference type="PANTHER" id="PTHR24198:SF195">
    <property type="entry name" value="DEATH DOMAIN-CONTAINING PROTEIN"/>
    <property type="match status" value="1"/>
</dbReference>
<dbReference type="Gene3D" id="1.25.40.20">
    <property type="entry name" value="Ankyrin repeat-containing domain"/>
    <property type="match status" value="3"/>
</dbReference>
<dbReference type="PANTHER" id="PTHR24198">
    <property type="entry name" value="ANKYRIN REPEAT AND PROTEIN KINASE DOMAIN-CONTAINING PROTEIN"/>
    <property type="match status" value="1"/>
</dbReference>
<dbReference type="Pfam" id="PF12796">
    <property type="entry name" value="Ank_2"/>
    <property type="match status" value="3"/>
</dbReference>
<feature type="repeat" description="ANK" evidence="3">
    <location>
        <begin position="531"/>
        <end position="563"/>
    </location>
</feature>
<evidence type="ECO:0000256" key="4">
    <source>
        <dbReference type="SAM" id="MobiDB-lite"/>
    </source>
</evidence>
<keyword evidence="2 3" id="KW-0040">ANK repeat</keyword>
<accession>A0A7I8VYL1</accession>
<dbReference type="InterPro" id="IPR002110">
    <property type="entry name" value="Ankyrin_rpt"/>
</dbReference>
<comment type="caution">
    <text evidence="5">The sequence shown here is derived from an EMBL/GenBank/DDBJ whole genome shotgun (WGS) entry which is preliminary data.</text>
</comment>
<organism evidence="5 6">
    <name type="scientific">Dimorphilus gyrociliatus</name>
    <dbReference type="NCBI Taxonomy" id="2664684"/>
    <lineage>
        <taxon>Eukaryota</taxon>
        <taxon>Metazoa</taxon>
        <taxon>Spiralia</taxon>
        <taxon>Lophotrochozoa</taxon>
        <taxon>Annelida</taxon>
        <taxon>Polychaeta</taxon>
        <taxon>Polychaeta incertae sedis</taxon>
        <taxon>Dinophilidae</taxon>
        <taxon>Dimorphilus</taxon>
    </lineage>
</organism>
<name>A0A7I8VYL1_9ANNE</name>
<dbReference type="SUPFAM" id="SSF48403">
    <property type="entry name" value="Ankyrin repeat"/>
    <property type="match status" value="2"/>
</dbReference>
<evidence type="ECO:0000313" key="6">
    <source>
        <dbReference type="Proteomes" id="UP000549394"/>
    </source>
</evidence>
<dbReference type="EMBL" id="CAJFCJ010000013">
    <property type="protein sequence ID" value="CAD5120854.1"/>
    <property type="molecule type" value="Genomic_DNA"/>
</dbReference>
<gene>
    <name evidence="5" type="ORF">DGYR_LOCUS8878</name>
</gene>
<keyword evidence="6" id="KW-1185">Reference proteome</keyword>
<feature type="repeat" description="ANK" evidence="3">
    <location>
        <begin position="182"/>
        <end position="214"/>
    </location>
</feature>
<feature type="region of interest" description="Disordered" evidence="4">
    <location>
        <begin position="721"/>
        <end position="830"/>
    </location>
</feature>
<feature type="repeat" description="ANK" evidence="3">
    <location>
        <begin position="501"/>
        <end position="533"/>
    </location>
</feature>
<dbReference type="PROSITE" id="PS50088">
    <property type="entry name" value="ANK_REPEAT"/>
    <property type="match status" value="6"/>
</dbReference>
<evidence type="ECO:0000256" key="1">
    <source>
        <dbReference type="ARBA" id="ARBA00022737"/>
    </source>
</evidence>
<evidence type="ECO:0000256" key="2">
    <source>
        <dbReference type="ARBA" id="ARBA00023043"/>
    </source>
</evidence>
<sequence length="830" mass="90506">MYIIALAVSCPVIFPDCSDFAFPMLFRATFKALYCVFFSTDLQYLHQLIVEDELEKLSEFLETLSSLNIMFDEGCETAAHVGMSPLGLAAALNKIQIVQILLDYGAEYDFPFAQLKTTALMTAAYHGYTDIVRTFLRAGSNIHAVDLQDSSALGYALGGSRNFEVIQMLIREGIDINQKNMLGMNALLLVSGYGDPTLVQILLDSGATPDVTNDFGHSALHLAVAGKRDQLKKAMVSHGADHVQLDAAFTKRNLDTLMVQWARSNTENLIREESIHGNVDLIVEAAKLISAIGEHVDDNTPAENDQLMLQRRLAAAWKYRQQLLEEARENSKSTSIGAILACGVSRNKNSNKSSKSAPLEPPGNAVPFEMESEVVVHINDAYASIVRLLLDAGCPIDGMEETFGMTALDMAVLHGDIQSATQLTASGAQPLHLVRSLALNDLYCVLQSPSPKKDVKHLLCHDTHLDINMLLTKLNVSSKTDKLDTSFASSIPPDNTEADDEGLTIIAVAARKGFLDVVRLFVKYGARLDIGARTPLVEAVIGGQKKVVEYLLDIGANVEQRTVALEDATPLAVAVMYLRPVIAQTLVKHGAKVDAVFAQGMTPLLKAFSLKNSNVLAVLMKADLNKCFLDKNGWDARIAQMYQSKYRDTANIMSMGAQAVADFEARAGISCSPPRGPYVQMGDQLSTFSPERETPIGVTSPANQESSFVASVMHEVNSIDRMNISERIKRVNGSGEQQDKSSTGKEDTTPTNSSPPRNSQTSQSNESTPTRPVPRPRPRPTPVPAPRSTPSSSSSELNKSDETKNRPPSIDKNKNFLAEKKLNKSHETTL</sequence>
<proteinExistence type="predicted"/>
<protein>
    <submittedName>
        <fullName evidence="5">DgyrCDS9406</fullName>
    </submittedName>
</protein>
<reference evidence="5 6" key="1">
    <citation type="submission" date="2020-08" db="EMBL/GenBank/DDBJ databases">
        <authorList>
            <person name="Hejnol A."/>
        </authorList>
    </citation>
    <scope>NUCLEOTIDE SEQUENCE [LARGE SCALE GENOMIC DNA]</scope>
</reference>